<feature type="transmembrane region" description="Helical" evidence="8">
    <location>
        <begin position="47"/>
        <end position="68"/>
    </location>
</feature>
<feature type="transmembrane region" description="Helical" evidence="8">
    <location>
        <begin position="75"/>
        <end position="94"/>
    </location>
</feature>
<protein>
    <recommendedName>
        <fullName evidence="8">Probable membrane transporter protein</fullName>
    </recommendedName>
</protein>
<name>A0A9D1WLV7_9GAMM</name>
<keyword evidence="6 8" id="KW-1133">Transmembrane helix</keyword>
<reference evidence="9" key="1">
    <citation type="journal article" date="2021" name="PeerJ">
        <title>Extensive microbial diversity within the chicken gut microbiome revealed by metagenomics and culture.</title>
        <authorList>
            <person name="Gilroy R."/>
            <person name="Ravi A."/>
            <person name="Getino M."/>
            <person name="Pursley I."/>
            <person name="Horton D.L."/>
            <person name="Alikhan N.F."/>
            <person name="Baker D."/>
            <person name="Gharbi K."/>
            <person name="Hall N."/>
            <person name="Watson M."/>
            <person name="Adriaenssens E.M."/>
            <person name="Foster-Nyarko E."/>
            <person name="Jarju S."/>
            <person name="Secka A."/>
            <person name="Antonio M."/>
            <person name="Oren A."/>
            <person name="Chaudhuri R.R."/>
            <person name="La Ragione R."/>
            <person name="Hildebrand F."/>
            <person name="Pallen M.J."/>
        </authorList>
    </citation>
    <scope>NUCLEOTIDE SEQUENCE</scope>
    <source>
        <strain evidence="9">1193</strain>
    </source>
</reference>
<proteinExistence type="inferred from homology"/>
<reference evidence="9" key="2">
    <citation type="submission" date="2021-04" db="EMBL/GenBank/DDBJ databases">
        <authorList>
            <person name="Gilroy R."/>
        </authorList>
    </citation>
    <scope>NUCLEOTIDE SEQUENCE</scope>
    <source>
        <strain evidence="9">1193</strain>
    </source>
</reference>
<gene>
    <name evidence="9" type="ORF">H9854_04955</name>
</gene>
<evidence type="ECO:0000256" key="3">
    <source>
        <dbReference type="ARBA" id="ARBA00022448"/>
    </source>
</evidence>
<accession>A0A9D1WLV7</accession>
<feature type="transmembrane region" description="Helical" evidence="8">
    <location>
        <begin position="167"/>
        <end position="185"/>
    </location>
</feature>
<comment type="similarity">
    <text evidence="2 8">Belongs to the 4-toluene sulfonate uptake permease (TSUP) (TC 2.A.102) family.</text>
</comment>
<comment type="subcellular location">
    <subcellularLocation>
        <location evidence="1 8">Cell membrane</location>
        <topology evidence="1 8">Multi-pass membrane protein</topology>
    </subcellularLocation>
</comment>
<keyword evidence="5 8" id="KW-0812">Transmembrane</keyword>
<evidence type="ECO:0000313" key="9">
    <source>
        <dbReference type="EMBL" id="HIX61565.1"/>
    </source>
</evidence>
<dbReference type="PANTHER" id="PTHR30269:SF32">
    <property type="entry name" value="MEMBRANE TRANSPORTER PROTEIN-RELATED"/>
    <property type="match status" value="1"/>
</dbReference>
<dbReference type="GO" id="GO:0005886">
    <property type="term" value="C:plasma membrane"/>
    <property type="evidence" value="ECO:0007669"/>
    <property type="project" value="UniProtKB-SubCell"/>
</dbReference>
<feature type="transmembrane region" description="Helical" evidence="8">
    <location>
        <begin position="100"/>
        <end position="120"/>
    </location>
</feature>
<feature type="transmembrane region" description="Helical" evidence="8">
    <location>
        <begin position="197"/>
        <end position="214"/>
    </location>
</feature>
<feature type="transmembrane region" description="Helical" evidence="8">
    <location>
        <begin position="132"/>
        <end position="155"/>
    </location>
</feature>
<evidence type="ECO:0000256" key="8">
    <source>
        <dbReference type="RuleBase" id="RU363041"/>
    </source>
</evidence>
<sequence length="249" mass="26469">MTFDPWLLLAVAGTFVLAGTVKGVVGMGLPTVSLALLTAMVGLQPAMAVLLAPTMAANLWQALVGGYLFEIVRRLWAFLLASAVTTWLGVLVLARADVRWLSGLLGVLIVFYAVAGLCRFDLAARVGRGRYAAVINGALTGMLTGMTGSSVFPGVPYLQSIGLSRDMLIQAMGVMFMVTIMALGLAMGEQRLLNMELGLLSLGAVVPALLGMQFGQHLRRRLSEAAFRRVFLLGLLGMGLYLLLRALLG</sequence>
<evidence type="ECO:0000256" key="5">
    <source>
        <dbReference type="ARBA" id="ARBA00022692"/>
    </source>
</evidence>
<dbReference type="AlphaFoldDB" id="A0A9D1WLV7"/>
<dbReference type="EMBL" id="DXFC01000146">
    <property type="protein sequence ID" value="HIX61565.1"/>
    <property type="molecule type" value="Genomic_DNA"/>
</dbReference>
<dbReference type="PANTHER" id="PTHR30269">
    <property type="entry name" value="TRANSMEMBRANE PROTEIN YFCA"/>
    <property type="match status" value="1"/>
</dbReference>
<feature type="transmembrane region" description="Helical" evidence="8">
    <location>
        <begin position="226"/>
        <end position="244"/>
    </location>
</feature>
<evidence type="ECO:0000256" key="2">
    <source>
        <dbReference type="ARBA" id="ARBA00009142"/>
    </source>
</evidence>
<evidence type="ECO:0000313" key="10">
    <source>
        <dbReference type="Proteomes" id="UP000824248"/>
    </source>
</evidence>
<dbReference type="InterPro" id="IPR002781">
    <property type="entry name" value="TM_pro_TauE-like"/>
</dbReference>
<evidence type="ECO:0000256" key="6">
    <source>
        <dbReference type="ARBA" id="ARBA00022989"/>
    </source>
</evidence>
<evidence type="ECO:0000256" key="7">
    <source>
        <dbReference type="ARBA" id="ARBA00023136"/>
    </source>
</evidence>
<evidence type="ECO:0000256" key="1">
    <source>
        <dbReference type="ARBA" id="ARBA00004651"/>
    </source>
</evidence>
<dbReference type="Pfam" id="PF01925">
    <property type="entry name" value="TauE"/>
    <property type="match status" value="1"/>
</dbReference>
<dbReference type="InterPro" id="IPR052017">
    <property type="entry name" value="TSUP"/>
</dbReference>
<evidence type="ECO:0000256" key="4">
    <source>
        <dbReference type="ARBA" id="ARBA00022475"/>
    </source>
</evidence>
<organism evidence="9 10">
    <name type="scientific">Candidatus Halomonas stercoripullorum</name>
    <dbReference type="NCBI Taxonomy" id="2838617"/>
    <lineage>
        <taxon>Bacteria</taxon>
        <taxon>Pseudomonadati</taxon>
        <taxon>Pseudomonadota</taxon>
        <taxon>Gammaproteobacteria</taxon>
        <taxon>Oceanospirillales</taxon>
        <taxon>Halomonadaceae</taxon>
        <taxon>Halomonas</taxon>
    </lineage>
</organism>
<comment type="caution">
    <text evidence="9">The sequence shown here is derived from an EMBL/GenBank/DDBJ whole genome shotgun (WGS) entry which is preliminary data.</text>
</comment>
<keyword evidence="4 8" id="KW-1003">Cell membrane</keyword>
<keyword evidence="3" id="KW-0813">Transport</keyword>
<keyword evidence="7 8" id="KW-0472">Membrane</keyword>
<dbReference type="Proteomes" id="UP000824248">
    <property type="component" value="Unassembled WGS sequence"/>
</dbReference>